<organism evidence="12 13">
    <name type="scientific">Tanacetum coccineum</name>
    <dbReference type="NCBI Taxonomy" id="301880"/>
    <lineage>
        <taxon>Eukaryota</taxon>
        <taxon>Viridiplantae</taxon>
        <taxon>Streptophyta</taxon>
        <taxon>Embryophyta</taxon>
        <taxon>Tracheophyta</taxon>
        <taxon>Spermatophyta</taxon>
        <taxon>Magnoliopsida</taxon>
        <taxon>eudicotyledons</taxon>
        <taxon>Gunneridae</taxon>
        <taxon>Pentapetalae</taxon>
        <taxon>asterids</taxon>
        <taxon>campanulids</taxon>
        <taxon>Asterales</taxon>
        <taxon>Asteraceae</taxon>
        <taxon>Asteroideae</taxon>
        <taxon>Anthemideae</taxon>
        <taxon>Anthemidinae</taxon>
        <taxon>Tanacetum</taxon>
    </lineage>
</organism>
<keyword evidence="6" id="KW-0560">Oxidoreductase</keyword>
<dbReference type="Gene3D" id="2.60.120.620">
    <property type="entry name" value="q2cbj1_9rhob like domain"/>
    <property type="match status" value="1"/>
</dbReference>
<dbReference type="Pfam" id="PF13640">
    <property type="entry name" value="2OG-FeII_Oxy_3"/>
    <property type="match status" value="1"/>
</dbReference>
<dbReference type="EMBL" id="BQNB010015037">
    <property type="protein sequence ID" value="GJT35275.1"/>
    <property type="molecule type" value="Genomic_DNA"/>
</dbReference>
<evidence type="ECO:0000313" key="13">
    <source>
        <dbReference type="Proteomes" id="UP001151760"/>
    </source>
</evidence>
<evidence type="ECO:0000256" key="4">
    <source>
        <dbReference type="ARBA" id="ARBA00022964"/>
    </source>
</evidence>
<comment type="cofactor">
    <cofactor evidence="1">
        <name>L-ascorbate</name>
        <dbReference type="ChEBI" id="CHEBI:38290"/>
    </cofactor>
</comment>
<evidence type="ECO:0000256" key="10">
    <source>
        <dbReference type="SAM" id="Phobius"/>
    </source>
</evidence>
<feature type="domain" description="Fe2OG dioxygenase" evidence="11">
    <location>
        <begin position="132"/>
        <end position="306"/>
    </location>
</feature>
<evidence type="ECO:0000256" key="5">
    <source>
        <dbReference type="ARBA" id="ARBA00022968"/>
    </source>
</evidence>
<evidence type="ECO:0000256" key="8">
    <source>
        <dbReference type="ARBA" id="ARBA00049169"/>
    </source>
</evidence>
<evidence type="ECO:0000256" key="3">
    <source>
        <dbReference type="ARBA" id="ARBA00022723"/>
    </source>
</evidence>
<dbReference type="SMART" id="SM00702">
    <property type="entry name" value="P4Hc"/>
    <property type="match status" value="1"/>
</dbReference>
<keyword evidence="13" id="KW-1185">Reference proteome</keyword>
<dbReference type="InterPro" id="IPR005123">
    <property type="entry name" value="Oxoglu/Fe-dep_dioxygenase_dom"/>
</dbReference>
<keyword evidence="7" id="KW-0408">Iron</keyword>
<feature type="transmembrane region" description="Helical" evidence="10">
    <location>
        <begin position="235"/>
        <end position="257"/>
    </location>
</feature>
<name>A0ABQ5D8T9_9ASTR</name>
<dbReference type="PANTHER" id="PTHR10869">
    <property type="entry name" value="PROLYL 4-HYDROXYLASE ALPHA SUBUNIT"/>
    <property type="match status" value="1"/>
</dbReference>
<evidence type="ECO:0000256" key="7">
    <source>
        <dbReference type="ARBA" id="ARBA00023004"/>
    </source>
</evidence>
<keyword evidence="3" id="KW-0479">Metal-binding</keyword>
<reference evidence="12" key="2">
    <citation type="submission" date="2022-01" db="EMBL/GenBank/DDBJ databases">
        <authorList>
            <person name="Yamashiro T."/>
            <person name="Shiraishi A."/>
            <person name="Satake H."/>
            <person name="Nakayama K."/>
        </authorList>
    </citation>
    <scope>NUCLEOTIDE SEQUENCE</scope>
</reference>
<proteinExistence type="predicted"/>
<dbReference type="InterPro" id="IPR044862">
    <property type="entry name" value="Pro_4_hyd_alph_FE2OG_OXY"/>
</dbReference>
<reference evidence="12" key="1">
    <citation type="journal article" date="2022" name="Int. J. Mol. Sci.">
        <title>Draft Genome of Tanacetum Coccineum: Genomic Comparison of Closely Related Tanacetum-Family Plants.</title>
        <authorList>
            <person name="Yamashiro T."/>
            <person name="Shiraishi A."/>
            <person name="Nakayama K."/>
            <person name="Satake H."/>
        </authorList>
    </citation>
    <scope>NUCLEOTIDE SEQUENCE</scope>
</reference>
<dbReference type="PROSITE" id="PS51471">
    <property type="entry name" value="FE2OG_OXY"/>
    <property type="match status" value="1"/>
</dbReference>
<keyword evidence="10" id="KW-1133">Transmembrane helix</keyword>
<dbReference type="PANTHER" id="PTHR10869:SF240">
    <property type="entry name" value="PROCOLLAGEN-PROLINE 4-DIOXYGENASE"/>
    <property type="match status" value="1"/>
</dbReference>
<gene>
    <name evidence="12" type="ORF">Tco_0925694</name>
</gene>
<evidence type="ECO:0000256" key="9">
    <source>
        <dbReference type="SAM" id="MobiDB-lite"/>
    </source>
</evidence>
<keyword evidence="10" id="KW-0812">Transmembrane</keyword>
<feature type="region of interest" description="Disordered" evidence="9">
    <location>
        <begin position="1"/>
        <end position="42"/>
    </location>
</feature>
<sequence>MGILRTDVDVSQDNSHIKDIKPPSQDTMPRNAINDGASDGMGKRGDQWTEILSWEPRAFVYHNFLSKEECEYLINLAKPHMAKSTVVDSKTGKSKDSRVRTSSGTFLRRGRDKIIRNIEQRIADFTFIPVEHGEGLQVLHYEEGQKYEPHFDYFLDEFNAKNGGQRIATVLMYLSDVEEGGETVFPAAQGNYSSDPEWNNLSECAKKGIHVKPKMGDALLFWSMRPDATLDPSSLHVFVPFFLLTVAVVLISSMITFKWQHIDDSTSVGDQEEEEDDLKHKIESTYGNNATRLLLWSLIMTLKVCEEEIDASDCGPEDVPATPLVNALRFDQTSKYEPLKNRRASNSKNSGLKGKEREEARIEKEVEANQKRIKKDLEKQHVLRRKGLLTPKIVKYVPASR</sequence>
<keyword evidence="4" id="KW-0223">Dioxygenase</keyword>
<evidence type="ECO:0000256" key="6">
    <source>
        <dbReference type="ARBA" id="ARBA00023002"/>
    </source>
</evidence>
<evidence type="ECO:0000313" key="12">
    <source>
        <dbReference type="EMBL" id="GJT35275.1"/>
    </source>
</evidence>
<comment type="subcellular location">
    <subcellularLocation>
        <location evidence="2">Endoplasmic reticulum membrane</location>
        <topology evidence="2">Single-pass type II membrane protein</topology>
    </subcellularLocation>
</comment>
<keyword evidence="10" id="KW-0472">Membrane</keyword>
<comment type="caution">
    <text evidence="12">The sequence shown here is derived from an EMBL/GenBank/DDBJ whole genome shotgun (WGS) entry which is preliminary data.</text>
</comment>
<evidence type="ECO:0000256" key="2">
    <source>
        <dbReference type="ARBA" id="ARBA00004648"/>
    </source>
</evidence>
<comment type="catalytic activity">
    <reaction evidence="8">
        <text>L-prolyl-[collagen] + 2-oxoglutarate + O2 = trans-4-hydroxy-L-prolyl-[collagen] + succinate + CO2</text>
        <dbReference type="Rhea" id="RHEA:18945"/>
        <dbReference type="Rhea" id="RHEA-COMP:11676"/>
        <dbReference type="Rhea" id="RHEA-COMP:11680"/>
        <dbReference type="ChEBI" id="CHEBI:15379"/>
        <dbReference type="ChEBI" id="CHEBI:16526"/>
        <dbReference type="ChEBI" id="CHEBI:16810"/>
        <dbReference type="ChEBI" id="CHEBI:30031"/>
        <dbReference type="ChEBI" id="CHEBI:50342"/>
        <dbReference type="ChEBI" id="CHEBI:61965"/>
        <dbReference type="EC" id="1.14.11.2"/>
    </reaction>
</comment>
<accession>A0ABQ5D8T9</accession>
<evidence type="ECO:0000256" key="1">
    <source>
        <dbReference type="ARBA" id="ARBA00001961"/>
    </source>
</evidence>
<dbReference type="InterPro" id="IPR045054">
    <property type="entry name" value="P4HA-like"/>
</dbReference>
<keyword evidence="5" id="KW-0735">Signal-anchor</keyword>
<protein>
    <submittedName>
        <fullName evidence="12">Probable prolyl 4-hydroxylase 3</fullName>
    </submittedName>
</protein>
<dbReference type="Proteomes" id="UP001151760">
    <property type="component" value="Unassembled WGS sequence"/>
</dbReference>
<dbReference type="InterPro" id="IPR006620">
    <property type="entry name" value="Pro_4_hyd_alph"/>
</dbReference>
<evidence type="ECO:0000259" key="11">
    <source>
        <dbReference type="PROSITE" id="PS51471"/>
    </source>
</evidence>